<dbReference type="AlphaFoldDB" id="A0A9D7S659"/>
<organism evidence="3 4">
    <name type="scientific">Candidatus Defluviibacterium haderslevense</name>
    <dbReference type="NCBI Taxonomy" id="2981993"/>
    <lineage>
        <taxon>Bacteria</taxon>
        <taxon>Pseudomonadati</taxon>
        <taxon>Bacteroidota</taxon>
        <taxon>Saprospiria</taxon>
        <taxon>Saprospirales</taxon>
        <taxon>Saprospiraceae</taxon>
        <taxon>Candidatus Defluviibacterium</taxon>
    </lineage>
</organism>
<gene>
    <name evidence="3" type="ORF">IPO85_00140</name>
</gene>
<comment type="similarity">
    <text evidence="1">Belongs to the universal stress protein A family.</text>
</comment>
<evidence type="ECO:0000256" key="1">
    <source>
        <dbReference type="ARBA" id="ARBA00008791"/>
    </source>
</evidence>
<comment type="caution">
    <text evidence="3">The sequence shown here is derived from an EMBL/GenBank/DDBJ whole genome shotgun (WGS) entry which is preliminary data.</text>
</comment>
<sequence>MEKILVTTDFSTNSKAGMRFAIQLASQQKFELTFFYSYYVMKPVSWSDAAFANYEKEEAVKIQKKLDQFVVSVYKGIGKVAKNIKCVISSSVFTNSNITEYAFANKFSFICISTRGAGKLKKIFGTNTSNLINNSTFPVIAVPHTYRTKRITSILYASDLVTLENELKKVVDFAKPLKAKVELLHFHYPAEIASKKKMMNEAVKKFSKHNIRLHLEDINLVESLISNIESTIRKSKPSILIMFTQQNRSFFDRIFLSSNSAEYSFNAKVPLLVFNKI</sequence>
<protein>
    <submittedName>
        <fullName evidence="3">Universal stress protein</fullName>
    </submittedName>
</protein>
<dbReference type="Pfam" id="PF00582">
    <property type="entry name" value="Usp"/>
    <property type="match status" value="1"/>
</dbReference>
<dbReference type="Gene3D" id="3.40.50.12370">
    <property type="match status" value="1"/>
</dbReference>
<name>A0A9D7S659_9BACT</name>
<feature type="domain" description="UspA" evidence="2">
    <location>
        <begin position="2"/>
        <end position="143"/>
    </location>
</feature>
<reference evidence="3 4" key="1">
    <citation type="submission" date="2020-10" db="EMBL/GenBank/DDBJ databases">
        <title>Connecting structure to function with the recovery of over 1000 high-quality activated sludge metagenome-assembled genomes encoding full-length rRNA genes using long-read sequencing.</title>
        <authorList>
            <person name="Singleton C.M."/>
            <person name="Petriglieri F."/>
            <person name="Kristensen J.M."/>
            <person name="Kirkegaard R.H."/>
            <person name="Michaelsen T.Y."/>
            <person name="Andersen M.H."/>
            <person name="Karst S.M."/>
            <person name="Dueholm M.S."/>
            <person name="Nielsen P.H."/>
            <person name="Albertsen M."/>
        </authorList>
    </citation>
    <scope>NUCLEOTIDE SEQUENCE [LARGE SCALE GENOMIC DNA]</scope>
    <source>
        <strain evidence="3">Ribe_18-Q3-R11-54_BAT3C.373</strain>
    </source>
</reference>
<dbReference type="PANTHER" id="PTHR46268:SF6">
    <property type="entry name" value="UNIVERSAL STRESS PROTEIN UP12"/>
    <property type="match status" value="1"/>
</dbReference>
<evidence type="ECO:0000259" key="2">
    <source>
        <dbReference type="Pfam" id="PF00582"/>
    </source>
</evidence>
<proteinExistence type="inferred from homology"/>
<accession>A0A9D7S659</accession>
<evidence type="ECO:0000313" key="3">
    <source>
        <dbReference type="EMBL" id="MBK9715943.1"/>
    </source>
</evidence>
<dbReference type="CDD" id="cd00293">
    <property type="entry name" value="USP-like"/>
    <property type="match status" value="1"/>
</dbReference>
<dbReference type="EMBL" id="JADKFW010000002">
    <property type="protein sequence ID" value="MBK9715943.1"/>
    <property type="molecule type" value="Genomic_DNA"/>
</dbReference>
<dbReference type="InterPro" id="IPR006016">
    <property type="entry name" value="UspA"/>
</dbReference>
<evidence type="ECO:0000313" key="4">
    <source>
        <dbReference type="Proteomes" id="UP000808349"/>
    </source>
</evidence>
<dbReference type="Proteomes" id="UP000808349">
    <property type="component" value="Unassembled WGS sequence"/>
</dbReference>
<dbReference type="PANTHER" id="PTHR46268">
    <property type="entry name" value="STRESS RESPONSE PROTEIN NHAX"/>
    <property type="match status" value="1"/>
</dbReference>
<dbReference type="SUPFAM" id="SSF52402">
    <property type="entry name" value="Adenine nucleotide alpha hydrolases-like"/>
    <property type="match status" value="2"/>
</dbReference>